<reference evidence="1 2" key="1">
    <citation type="submission" date="2019-08" db="EMBL/GenBank/DDBJ databases">
        <authorList>
            <person name="Peeters C."/>
        </authorList>
    </citation>
    <scope>NUCLEOTIDE SEQUENCE [LARGE SCALE GENOMIC DNA]</scope>
    <source>
        <strain evidence="1 2">LMG 31112</strain>
    </source>
</reference>
<keyword evidence="2" id="KW-1185">Reference proteome</keyword>
<sequence length="94" mass="10472">MGHFSEQRNDALVSDIWGGMIACRLVTKARTERRDAGEGSRVLFCCGAEQALKVTPGYLDNLLWSYLGYDWSNNPQITVALMKCGRLFGIIEAD</sequence>
<dbReference type="EMBL" id="CABPSM010000027">
    <property type="protein sequence ID" value="VVE57400.1"/>
    <property type="molecule type" value="Genomic_DNA"/>
</dbReference>
<protein>
    <submittedName>
        <fullName evidence="1">Uncharacterized protein</fullName>
    </submittedName>
</protein>
<evidence type="ECO:0000313" key="1">
    <source>
        <dbReference type="EMBL" id="VVE57400.1"/>
    </source>
</evidence>
<dbReference type="Proteomes" id="UP000343317">
    <property type="component" value="Unassembled WGS sequence"/>
</dbReference>
<dbReference type="AlphaFoldDB" id="A0A5E4ZAR6"/>
<accession>A0A5E4ZAR6</accession>
<gene>
    <name evidence="1" type="ORF">PHO31112_05190</name>
</gene>
<name>A0A5E4ZAR6_9BURK</name>
<proteinExistence type="predicted"/>
<evidence type="ECO:0000313" key="2">
    <source>
        <dbReference type="Proteomes" id="UP000343317"/>
    </source>
</evidence>
<organism evidence="1 2">
    <name type="scientific">Pandoraea horticolens</name>
    <dbReference type="NCBI Taxonomy" id="2508298"/>
    <lineage>
        <taxon>Bacteria</taxon>
        <taxon>Pseudomonadati</taxon>
        <taxon>Pseudomonadota</taxon>
        <taxon>Betaproteobacteria</taxon>
        <taxon>Burkholderiales</taxon>
        <taxon>Burkholderiaceae</taxon>
        <taxon>Pandoraea</taxon>
    </lineage>
</organism>